<dbReference type="Gene3D" id="2.115.10.20">
    <property type="entry name" value="Glycosyl hydrolase domain, family 43"/>
    <property type="match status" value="1"/>
</dbReference>
<protein>
    <submittedName>
        <fullName evidence="2">Uncharacterized protein</fullName>
    </submittedName>
</protein>
<evidence type="ECO:0000313" key="3">
    <source>
        <dbReference type="Proteomes" id="UP001515480"/>
    </source>
</evidence>
<dbReference type="EMBL" id="JBGBPQ010000022">
    <property type="protein sequence ID" value="KAL1503252.1"/>
    <property type="molecule type" value="Genomic_DNA"/>
</dbReference>
<comment type="caution">
    <text evidence="2">The sequence shown here is derived from an EMBL/GenBank/DDBJ whole genome shotgun (WGS) entry which is preliminary data.</text>
</comment>
<feature type="signal peptide" evidence="1">
    <location>
        <begin position="1"/>
        <end position="17"/>
    </location>
</feature>
<dbReference type="InterPro" id="IPR023296">
    <property type="entry name" value="Glyco_hydro_beta-prop_sf"/>
</dbReference>
<keyword evidence="3" id="KW-1185">Reference proteome</keyword>
<dbReference type="AlphaFoldDB" id="A0AB34IP84"/>
<name>A0AB34IP84_PRYPA</name>
<evidence type="ECO:0000256" key="1">
    <source>
        <dbReference type="SAM" id="SignalP"/>
    </source>
</evidence>
<proteinExistence type="predicted"/>
<reference evidence="2 3" key="1">
    <citation type="journal article" date="2024" name="Science">
        <title>Giant polyketide synthase enzymes in the biosynthesis of giant marine polyether toxins.</title>
        <authorList>
            <person name="Fallon T.R."/>
            <person name="Shende V.V."/>
            <person name="Wierzbicki I.H."/>
            <person name="Pendleton A.L."/>
            <person name="Watervoot N.F."/>
            <person name="Auber R.P."/>
            <person name="Gonzalez D.J."/>
            <person name="Wisecaver J.H."/>
            <person name="Moore B.S."/>
        </authorList>
    </citation>
    <scope>NUCLEOTIDE SEQUENCE [LARGE SCALE GENOMIC DNA]</scope>
    <source>
        <strain evidence="2 3">12B1</strain>
    </source>
</reference>
<dbReference type="Proteomes" id="UP001515480">
    <property type="component" value="Unassembled WGS sequence"/>
</dbReference>
<evidence type="ECO:0000313" key="2">
    <source>
        <dbReference type="EMBL" id="KAL1503252.1"/>
    </source>
</evidence>
<organism evidence="2 3">
    <name type="scientific">Prymnesium parvum</name>
    <name type="common">Toxic golden alga</name>
    <dbReference type="NCBI Taxonomy" id="97485"/>
    <lineage>
        <taxon>Eukaryota</taxon>
        <taxon>Haptista</taxon>
        <taxon>Haptophyta</taxon>
        <taxon>Prymnesiophyceae</taxon>
        <taxon>Prymnesiales</taxon>
        <taxon>Prymnesiaceae</taxon>
        <taxon>Prymnesium</taxon>
    </lineage>
</organism>
<accession>A0AB34IP84</accession>
<feature type="chain" id="PRO_5044308726" evidence="1">
    <location>
        <begin position="18"/>
        <end position="539"/>
    </location>
</feature>
<sequence length="539" mass="59265">MLALVLLLASPPERLHTEAMPTCSRGPKLPPPQVLTTPSAYLEVEVPRYEHAFVVLLSPAAAQGAMRQALAAQLAAAAQQVATVHDEWDILFAQALVEAESRLLPRIEEAGGAVCLFFSAGFHAPRSFDGDCTGRDAFFPWLQRKILHLDTDDPRRFPRSPAADSTSAAAEIEGFDERLQAFVRATRDESYRAFNPSVSEDGETGEGWVAFRVSNNTRCSGVDIWAYTGLTQRLLSEVGLCRLDAEFSLPLTPSCRYVDVDFAMLAEGSAEEGGPWTESHGMITGFEDARLFRLDGRWAMLLTLPVHVWPAGASGTRVALALLDREMRVESGRLLSIDGPWYTPARFEKNWVPLVVSIGEAEGRPRDVLLLVYSFVPLVLLRPSLRDGRCTHVELVKRRGSLSIRPVQIEQSSAVGFGTGKFGTNLPRGGSQLIQVSDDRWRAFVHTRFDSFLGPIYNHHLVELARSPTVYGVQASPPFRLPFSNLTQAAKQSIQIVMGAAYRAESDEMIVSYGIGDCSAHLATISLRELGRFAQTRAA</sequence>
<keyword evidence="1" id="KW-0732">Signal</keyword>
<gene>
    <name evidence="2" type="ORF">AB1Y20_011308</name>
</gene>